<organism evidence="2">
    <name type="scientific">Corethron hystrix</name>
    <dbReference type="NCBI Taxonomy" id="216773"/>
    <lineage>
        <taxon>Eukaryota</taxon>
        <taxon>Sar</taxon>
        <taxon>Stramenopiles</taxon>
        <taxon>Ochrophyta</taxon>
        <taxon>Bacillariophyta</taxon>
        <taxon>Coscinodiscophyceae</taxon>
        <taxon>Corethrophycidae</taxon>
        <taxon>Corethrales</taxon>
        <taxon>Corethraceae</taxon>
        <taxon>Corethron</taxon>
    </lineage>
</organism>
<feature type="region of interest" description="Disordered" evidence="1">
    <location>
        <begin position="212"/>
        <end position="235"/>
    </location>
</feature>
<feature type="region of interest" description="Disordered" evidence="1">
    <location>
        <begin position="718"/>
        <end position="744"/>
    </location>
</feature>
<feature type="compositionally biased region" description="Low complexity" evidence="1">
    <location>
        <begin position="1029"/>
        <end position="1038"/>
    </location>
</feature>
<name>A0A7S1BX43_9STRA</name>
<feature type="region of interest" description="Disordered" evidence="1">
    <location>
        <begin position="952"/>
        <end position="985"/>
    </location>
</feature>
<feature type="compositionally biased region" description="Basic and acidic residues" evidence="1">
    <location>
        <begin position="1"/>
        <end position="11"/>
    </location>
</feature>
<sequence length="1219" mass="132781">MNDGNRKDRGRGNFPPFRPAAFSSTSQRTKKHQSAPSFIRRHRMHSTFRAAAQNLDNGGERCADGLFYDDEAQQAYAYAAAAVRNSCGKKHKEGNDGSVGAGAATIVERCLGNVHVREYGKKEIFHEGRGYSYAKKDLEGLGFGLGVGIYDKREESTTATGRMAKNDHVSDDTLPFPENVDNHDGVALVFPLVYDDNNYDFHAMNKVEKDNEKEIGDGAAKSKYNEKGSDDKDGGKEACVDVCGGDGEGVCGGQCEGGDKYADKNVGEGLPLNRGVVEAEGNFSLSVYPLFTSVSAATVPPLTFPPLFPCAPSLLPRDAITSEIQERIDLPASPVISQPKFSTSSPRSSLSNFYIPSVGEVSPDSALPEVASFHREFSLIPPLPMPSLISQQEKRFGPVHPDFMGFRCTDNNTVGQKSAFFKNDAVSNETPQPSDCSMSDLTPLTALTKPGLKFLAQSDLASNSVTDDKNDKSASYKQIRMNEYDNDIPRILSPVASSIDPMTDQFGPPKINPVTIDKPIPCYPIYQSTPVDEPKPWDEDEEDAVIDDYVDVVASAEASTEITSTVFHPNYIGCHDASHAQTEGDQSLNNPMLSIHDGTEIAPTVRVHPQWYFREEEGPTYQPTNQLPVHDDPSLFHVNKAMPSTISTHPQDFYAYYQMAGLISPLVSPPELMPPVSSPLAQQQMPTPEVIYSPPTSCSYSEMKFHSHEDTVLFTGTQTSENNVGDKGRPNVPITKPKQDSNMSPTSTIFKGNTFQMVPATPHLSPANNATTDITIDDTSSVATSALSPWATKNLRRPPTPPKTNKYDVGTDVNTDAVVDANADSTSQLLSQPIESNTDTPKIDADAALPSLSPKALTMPSNNCCNLSSGVSPLSVWLAKSKVYKTDTNINEPVPQKKPIFGRRSKKLNSLLQAKMNHVAGSVSPLIKPLMTSTLTVTKVKKDDSYMVEKQPIKNGSKEHPPADSPLNGTPPLERRVPPKKSVSMSSVSSIEEKLHEFVADLGKCSASEMRKGNSVDYIKKETHKKVFSSDSSSSDASPFYRTKKKSHQREGFGQKSKSFNTEVTFDDDDNPFWMYIQKMGVASEIALGSIRGVLNNIGDSEMGYMLCGKEDNDAPKQQNLKKWESDNDGDDSTVGEVDANMKVGISMGMGIGNCGGCKNDFVDDDKTVSTSGEMSLSSSASKEVNRAASRRVYQRVVHNSTELTISTYGSKDTTRVRS</sequence>
<protein>
    <submittedName>
        <fullName evidence="2">Uncharacterized protein</fullName>
    </submittedName>
</protein>
<proteinExistence type="predicted"/>
<evidence type="ECO:0000313" key="2">
    <source>
        <dbReference type="EMBL" id="CAD8900725.1"/>
    </source>
</evidence>
<reference evidence="2" key="1">
    <citation type="submission" date="2021-01" db="EMBL/GenBank/DDBJ databases">
        <authorList>
            <person name="Corre E."/>
            <person name="Pelletier E."/>
            <person name="Niang G."/>
            <person name="Scheremetjew M."/>
            <person name="Finn R."/>
            <person name="Kale V."/>
            <person name="Holt S."/>
            <person name="Cochrane G."/>
            <person name="Meng A."/>
            <person name="Brown T."/>
            <person name="Cohen L."/>
        </authorList>
    </citation>
    <scope>NUCLEOTIDE SEQUENCE</scope>
    <source>
        <strain evidence="2">308</strain>
    </source>
</reference>
<dbReference type="AlphaFoldDB" id="A0A7S1BX43"/>
<dbReference type="EMBL" id="HBFR01038310">
    <property type="protein sequence ID" value="CAD8900725.1"/>
    <property type="molecule type" value="Transcribed_RNA"/>
</dbReference>
<gene>
    <name evidence="2" type="ORF">CHYS00102_LOCUS27942</name>
</gene>
<feature type="region of interest" description="Disordered" evidence="1">
    <location>
        <begin position="1116"/>
        <end position="1135"/>
    </location>
</feature>
<feature type="compositionally biased region" description="Polar residues" evidence="1">
    <location>
        <begin position="1169"/>
        <end position="1183"/>
    </location>
</feature>
<feature type="region of interest" description="Disordered" evidence="1">
    <location>
        <begin position="1"/>
        <end position="41"/>
    </location>
</feature>
<accession>A0A7S1BX43</accession>
<feature type="region of interest" description="Disordered" evidence="1">
    <location>
        <begin position="1027"/>
        <end position="1056"/>
    </location>
</feature>
<evidence type="ECO:0000256" key="1">
    <source>
        <dbReference type="SAM" id="MobiDB-lite"/>
    </source>
</evidence>
<feature type="region of interest" description="Disordered" evidence="1">
    <location>
        <begin position="1169"/>
        <end position="1191"/>
    </location>
</feature>
<feature type="compositionally biased region" description="Basic and acidic residues" evidence="1">
    <location>
        <begin position="223"/>
        <end position="235"/>
    </location>
</feature>
<feature type="compositionally biased region" description="Basic residues" evidence="1">
    <location>
        <begin position="28"/>
        <end position="41"/>
    </location>
</feature>